<evidence type="ECO:0000313" key="2">
    <source>
        <dbReference type="EMBL" id="UYQ71268.1"/>
    </source>
</evidence>
<sequence length="215" mass="23715">MSFVNRTEAGRRLARALADYRDMEPVVFALPRGGVPVAAEIAEAFSVPLHLLIVRKIGVPGQPELAAGAVVDAEHPIVVRNDDVIRGARVSEAEFEKAMRDEVEEIKRRRSVYVGERAYPEIKDRIVIVVDDGIATGATMRAALRGLRSRGPRQIVVATPVAPSETLNLFTQADQVVCLERFSDFGSIGEYYGDFRQVDDAEVIAALEKSRRAER</sequence>
<organism evidence="2 3">
    <name type="scientific">Pelagibacterium flavum</name>
    <dbReference type="NCBI Taxonomy" id="2984530"/>
    <lineage>
        <taxon>Bacteria</taxon>
        <taxon>Pseudomonadati</taxon>
        <taxon>Pseudomonadota</taxon>
        <taxon>Alphaproteobacteria</taxon>
        <taxon>Hyphomicrobiales</taxon>
        <taxon>Devosiaceae</taxon>
        <taxon>Pelagibacterium</taxon>
    </lineage>
</organism>
<dbReference type="RefSeq" id="WP_264224923.1">
    <property type="nucleotide sequence ID" value="NZ_CP107716.1"/>
</dbReference>
<reference evidence="2" key="1">
    <citation type="submission" date="2022-10" db="EMBL/GenBank/DDBJ databases">
        <title>YIM 151497 complete genome.</title>
        <authorList>
            <person name="Chen X."/>
        </authorList>
    </citation>
    <scope>NUCLEOTIDE SEQUENCE</scope>
    <source>
        <strain evidence="2">YIM 151497</strain>
    </source>
</reference>
<protein>
    <submittedName>
        <fullName evidence="2">Phosphoribosyltransferase family protein</fullName>
    </submittedName>
</protein>
<keyword evidence="2" id="KW-0808">Transferase</keyword>
<gene>
    <name evidence="2" type="ORF">OF122_14610</name>
</gene>
<evidence type="ECO:0000259" key="1">
    <source>
        <dbReference type="Pfam" id="PF00156"/>
    </source>
</evidence>
<dbReference type="CDD" id="cd06223">
    <property type="entry name" value="PRTases_typeI"/>
    <property type="match status" value="1"/>
</dbReference>
<evidence type="ECO:0000313" key="3">
    <source>
        <dbReference type="Proteomes" id="UP001163882"/>
    </source>
</evidence>
<name>A0ABY6IKZ7_9HYPH</name>
<dbReference type="Proteomes" id="UP001163882">
    <property type="component" value="Chromosome"/>
</dbReference>
<keyword evidence="2" id="KW-0328">Glycosyltransferase</keyword>
<dbReference type="InterPro" id="IPR000836">
    <property type="entry name" value="PRTase_dom"/>
</dbReference>
<accession>A0ABY6IKZ7</accession>
<dbReference type="InterPro" id="IPR029057">
    <property type="entry name" value="PRTase-like"/>
</dbReference>
<dbReference type="GO" id="GO:0016757">
    <property type="term" value="F:glycosyltransferase activity"/>
    <property type="evidence" value="ECO:0007669"/>
    <property type="project" value="UniProtKB-KW"/>
</dbReference>
<feature type="domain" description="Phosphoribosyltransferase" evidence="1">
    <location>
        <begin position="11"/>
        <end position="166"/>
    </location>
</feature>
<dbReference type="SUPFAM" id="SSF53271">
    <property type="entry name" value="PRTase-like"/>
    <property type="match status" value="1"/>
</dbReference>
<dbReference type="Gene3D" id="3.30.1310.20">
    <property type="entry name" value="PRTase-like"/>
    <property type="match status" value="1"/>
</dbReference>
<dbReference type="Gene3D" id="3.40.50.2020">
    <property type="match status" value="1"/>
</dbReference>
<keyword evidence="3" id="KW-1185">Reference proteome</keyword>
<dbReference type="EMBL" id="CP107716">
    <property type="protein sequence ID" value="UYQ71268.1"/>
    <property type="molecule type" value="Genomic_DNA"/>
</dbReference>
<proteinExistence type="predicted"/>
<dbReference type="Pfam" id="PF00156">
    <property type="entry name" value="Pribosyltran"/>
    <property type="match status" value="1"/>
</dbReference>